<feature type="region of interest" description="Disordered" evidence="1">
    <location>
        <begin position="62"/>
        <end position="104"/>
    </location>
</feature>
<keyword evidence="2" id="KW-0812">Transmembrane</keyword>
<organism evidence="3 4">
    <name type="scientific">Agromyces seonyuensis</name>
    <dbReference type="NCBI Taxonomy" id="2662446"/>
    <lineage>
        <taxon>Bacteria</taxon>
        <taxon>Bacillati</taxon>
        <taxon>Actinomycetota</taxon>
        <taxon>Actinomycetes</taxon>
        <taxon>Micrococcales</taxon>
        <taxon>Microbacteriaceae</taxon>
        <taxon>Agromyces</taxon>
    </lineage>
</organism>
<accession>A0A6I4NV14</accession>
<proteinExistence type="predicted"/>
<dbReference type="RefSeq" id="WP_160423423.1">
    <property type="nucleotide sequence ID" value="NZ_WSTA01000018.1"/>
</dbReference>
<dbReference type="AlphaFoldDB" id="A0A6I4NV14"/>
<sequence>MKSLPVWVSYTALRIVVFAVPLVVLLWAGVNPYASAIVAALFGFAVSLVFLRKPRESMSGKLYAARHGEGEETPKPKRAERSAKSGPSDEDVEDDAIDGPADRG</sequence>
<evidence type="ECO:0000256" key="1">
    <source>
        <dbReference type="SAM" id="MobiDB-lite"/>
    </source>
</evidence>
<keyword evidence="4" id="KW-1185">Reference proteome</keyword>
<feature type="compositionally biased region" description="Acidic residues" evidence="1">
    <location>
        <begin position="88"/>
        <end position="97"/>
    </location>
</feature>
<evidence type="ECO:0000313" key="4">
    <source>
        <dbReference type="Proteomes" id="UP000438182"/>
    </source>
</evidence>
<dbReference type="Proteomes" id="UP000438182">
    <property type="component" value="Unassembled WGS sequence"/>
</dbReference>
<keyword evidence="2" id="KW-1133">Transmembrane helix</keyword>
<reference evidence="3 4" key="1">
    <citation type="submission" date="2019-12" db="EMBL/GenBank/DDBJ databases">
        <authorList>
            <person name="Kim Y.S."/>
        </authorList>
    </citation>
    <scope>NUCLEOTIDE SEQUENCE [LARGE SCALE GENOMIC DNA]</scope>
    <source>
        <strain evidence="3 4">MMS17-SY077</strain>
    </source>
</reference>
<dbReference type="InterPro" id="IPR025323">
    <property type="entry name" value="DUF4229"/>
</dbReference>
<feature type="transmembrane region" description="Helical" evidence="2">
    <location>
        <begin position="33"/>
        <end position="51"/>
    </location>
</feature>
<evidence type="ECO:0000256" key="2">
    <source>
        <dbReference type="SAM" id="Phobius"/>
    </source>
</evidence>
<protein>
    <submittedName>
        <fullName evidence="3">DUF4229 domain-containing protein</fullName>
    </submittedName>
</protein>
<evidence type="ECO:0000313" key="3">
    <source>
        <dbReference type="EMBL" id="MWB98083.1"/>
    </source>
</evidence>
<dbReference type="EMBL" id="WSTA01000018">
    <property type="protein sequence ID" value="MWB98083.1"/>
    <property type="molecule type" value="Genomic_DNA"/>
</dbReference>
<comment type="caution">
    <text evidence="3">The sequence shown here is derived from an EMBL/GenBank/DDBJ whole genome shotgun (WGS) entry which is preliminary data.</text>
</comment>
<feature type="transmembrane region" description="Helical" evidence="2">
    <location>
        <begin position="7"/>
        <end position="27"/>
    </location>
</feature>
<feature type="compositionally biased region" description="Basic and acidic residues" evidence="1">
    <location>
        <begin position="66"/>
        <end position="83"/>
    </location>
</feature>
<gene>
    <name evidence="3" type="ORF">GB864_05905</name>
</gene>
<name>A0A6I4NV14_9MICO</name>
<keyword evidence="2" id="KW-0472">Membrane</keyword>
<dbReference type="Pfam" id="PF14012">
    <property type="entry name" value="DUF4229"/>
    <property type="match status" value="1"/>
</dbReference>